<gene>
    <name evidence="1" type="ORF">NQT62_04805</name>
</gene>
<keyword evidence="2" id="KW-1185">Reference proteome</keyword>
<dbReference type="RefSeq" id="WP_256763470.1">
    <property type="nucleotide sequence ID" value="NZ_JANIGO010000001.1"/>
</dbReference>
<evidence type="ECO:0000313" key="2">
    <source>
        <dbReference type="Proteomes" id="UP001204142"/>
    </source>
</evidence>
<dbReference type="InterPro" id="IPR053165">
    <property type="entry name" value="HSI-I_assembly_Hcp1"/>
</dbReference>
<dbReference type="SUPFAM" id="SSF141452">
    <property type="entry name" value="Hcp1-like"/>
    <property type="match status" value="1"/>
</dbReference>
<dbReference type="InterPro" id="IPR008514">
    <property type="entry name" value="T6SS_Hcp"/>
</dbReference>
<protein>
    <submittedName>
        <fullName evidence="1">Type VI secretion system tube protein Hcp</fullName>
    </submittedName>
</protein>
<dbReference type="Gene3D" id="2.30.110.20">
    <property type="entry name" value="Hcp1-like"/>
    <property type="match status" value="1"/>
</dbReference>
<dbReference type="EMBL" id="JANIGO010000001">
    <property type="protein sequence ID" value="MCQ8895761.1"/>
    <property type="molecule type" value="Genomic_DNA"/>
</dbReference>
<dbReference type="PANTHER" id="PTHR36152:SF1">
    <property type="entry name" value="UBIQUITIN-LIKE DOMAIN-CONTAINING PROTEIN"/>
    <property type="match status" value="1"/>
</dbReference>
<dbReference type="Pfam" id="PF05638">
    <property type="entry name" value="T6SS_HCP"/>
    <property type="match status" value="1"/>
</dbReference>
<comment type="caution">
    <text evidence="1">The sequence shown here is derived from an EMBL/GenBank/DDBJ whole genome shotgun (WGS) entry which is preliminary data.</text>
</comment>
<reference evidence="1 2" key="1">
    <citation type="submission" date="2022-07" db="EMBL/GenBank/DDBJ databases">
        <authorList>
            <person name="Xamxidin M."/>
            <person name="Wu M."/>
        </authorList>
    </citation>
    <scope>NUCLEOTIDE SEQUENCE [LARGE SCALE GENOMIC DNA]</scope>
    <source>
        <strain evidence="1 2">NBRC 111650</strain>
    </source>
</reference>
<dbReference type="Proteomes" id="UP001204142">
    <property type="component" value="Unassembled WGS sequence"/>
</dbReference>
<sequence>MSKVDMFLALDGSRQGAIRGESAGVGHEGECEILGWSWGMSQQVHSLSQQHSKASVRSVTIRKHLDSASTAIMSAMRSAESLNSVVITCRDPAGIADIDYLRITLKKARISDYDIQAAADDERQVSESFSIAFKEIEVVYTPKAGANSKAGVCTYIDHYE</sequence>
<accession>A0ABT1WFD6</accession>
<dbReference type="InterPro" id="IPR036624">
    <property type="entry name" value="Hcp1-lik_sf"/>
</dbReference>
<evidence type="ECO:0000313" key="1">
    <source>
        <dbReference type="EMBL" id="MCQ8895761.1"/>
    </source>
</evidence>
<organism evidence="1 2">
    <name type="scientific">Limnobacter humi</name>
    <dbReference type="NCBI Taxonomy" id="1778671"/>
    <lineage>
        <taxon>Bacteria</taxon>
        <taxon>Pseudomonadati</taxon>
        <taxon>Pseudomonadota</taxon>
        <taxon>Betaproteobacteria</taxon>
        <taxon>Burkholderiales</taxon>
        <taxon>Burkholderiaceae</taxon>
        <taxon>Limnobacter</taxon>
    </lineage>
</organism>
<dbReference type="PANTHER" id="PTHR36152">
    <property type="entry name" value="CYTOPLASMIC PROTEIN-RELATED"/>
    <property type="match status" value="1"/>
</dbReference>
<proteinExistence type="predicted"/>
<name>A0ABT1WFD6_9BURK</name>